<comment type="subunit">
    <text evidence="5">Homodimer.</text>
</comment>
<evidence type="ECO:0000256" key="8">
    <source>
        <dbReference type="ARBA" id="ARBA00022842"/>
    </source>
</evidence>
<evidence type="ECO:0000256" key="10">
    <source>
        <dbReference type="PIRSR" id="PIRSR017107-1"/>
    </source>
</evidence>
<evidence type="ECO:0000259" key="14">
    <source>
        <dbReference type="Pfam" id="PF07476"/>
    </source>
</evidence>
<feature type="binding site" evidence="12">
    <location>
        <position position="310"/>
    </location>
    <ligand>
        <name>Mg(2+)</name>
        <dbReference type="ChEBI" id="CHEBI:18420"/>
    </ligand>
</feature>
<evidence type="ECO:0000256" key="2">
    <source>
        <dbReference type="ARBA" id="ARBA00001946"/>
    </source>
</evidence>
<dbReference type="SUPFAM" id="SSF54826">
    <property type="entry name" value="Enolase N-terminal domain-like"/>
    <property type="match status" value="1"/>
</dbReference>
<protein>
    <recommendedName>
        <fullName evidence="6">methylaspartate ammonia-lyase</fullName>
        <ecNumber evidence="6">4.3.1.2</ecNumber>
    </recommendedName>
</protein>
<comment type="catalytic activity">
    <reaction evidence="1">
        <text>(2S,3S)-3-methyl-L-aspartate = mesaconate + NH4(+)</text>
        <dbReference type="Rhea" id="RHEA:12829"/>
        <dbReference type="ChEBI" id="CHEBI:28938"/>
        <dbReference type="ChEBI" id="CHEBI:36986"/>
        <dbReference type="ChEBI" id="CHEBI:58724"/>
        <dbReference type="EC" id="4.3.1.2"/>
    </reaction>
</comment>
<dbReference type="InterPro" id="IPR006395">
    <property type="entry name" value="Me_Asp_am_lyase"/>
</dbReference>
<dbReference type="AlphaFoldDB" id="A0A545WBG3"/>
<feature type="binding site" evidence="12">
    <location>
        <position position="243"/>
    </location>
    <ligand>
        <name>Mg(2+)</name>
        <dbReference type="ChEBI" id="CHEBI:18420"/>
    </ligand>
</feature>
<dbReference type="GO" id="GO:0046872">
    <property type="term" value="F:metal ion binding"/>
    <property type="evidence" value="ECO:0007669"/>
    <property type="project" value="UniProtKB-KW"/>
</dbReference>
<sequence>MVRTRVQPTDIRFVCGLSGYFHKDLRAVKLSPHFDPLADNIAAVTPGFTNVVQPGHVISVLIRLPNGSVAIGDCVDVIFSGAASRDPIFIPAQHLPYLNAVVKPWLLHCDVSVFRLNAAEVDATWRALGNKKLHTAVRYGLTQALLSATAQVSHCTAAEVISREWKVDISTRAVGILASCHRNDWLQLDRMIMKRVALLPHASFVHARDIGEKGKGLLDYVLAVSKRIQERGSFNYQPRLHFDVYGTIGEIFADEEIPDFMELVEQAACPYGILIKSPIVADTKMAQIKRLSQLKRSLRARCINVKIVADEWCNTLEDMRDFTEADAADFLQVKPPDLGSLHNSIDAVLYCQSQNMGCCLGGSANETDISARITAHVALATRPDFLLSKPGIGADEGVMILTNEQLRTLALVDTFDSIPEKKRY</sequence>
<dbReference type="OrthoDB" id="4284521at2759"/>
<evidence type="ECO:0000256" key="3">
    <source>
        <dbReference type="ARBA" id="ARBA00004675"/>
    </source>
</evidence>
<proteinExistence type="inferred from homology"/>
<feature type="site" description="Transition state stabilizer" evidence="11">
    <location>
        <position position="201"/>
    </location>
</feature>
<dbReference type="NCBIfam" id="TIGR01502">
    <property type="entry name" value="B_methylAsp_ase"/>
    <property type="match status" value="1"/>
</dbReference>
<comment type="cofactor">
    <cofactor evidence="2 12">
        <name>Mg(2+)</name>
        <dbReference type="ChEBI" id="CHEBI:18420"/>
    </cofactor>
</comment>
<feature type="domain" description="Methylaspartate ammonia-lyase C-terminal" evidence="14">
    <location>
        <begin position="169"/>
        <end position="412"/>
    </location>
</feature>
<dbReference type="GO" id="GO:0050096">
    <property type="term" value="F:methylaspartate ammonia-lyase activity"/>
    <property type="evidence" value="ECO:0007669"/>
    <property type="project" value="UniProtKB-EC"/>
</dbReference>
<dbReference type="Gene3D" id="3.30.390.10">
    <property type="entry name" value="Enolase-like, N-terminal domain"/>
    <property type="match status" value="1"/>
</dbReference>
<dbReference type="Gene3D" id="3.20.20.120">
    <property type="entry name" value="Enolase-like C-terminal domain"/>
    <property type="match status" value="1"/>
</dbReference>
<dbReference type="UniPathway" id="UPA00561">
    <property type="reaction ID" value="UER00618"/>
</dbReference>
<dbReference type="SUPFAM" id="SSF51604">
    <property type="entry name" value="Enolase C-terminal domain-like"/>
    <property type="match status" value="1"/>
</dbReference>
<dbReference type="InterPro" id="IPR036849">
    <property type="entry name" value="Enolase-like_C_sf"/>
</dbReference>
<dbReference type="InterPro" id="IPR022665">
    <property type="entry name" value="MeAsp_NH4-lyase_N"/>
</dbReference>
<dbReference type="PANTHER" id="PTHR48073:SF2">
    <property type="entry name" value="O-SUCCINYLBENZOATE SYNTHASE"/>
    <property type="match status" value="1"/>
</dbReference>
<dbReference type="InterPro" id="IPR022662">
    <property type="entry name" value="MeAsp_NH4-lyase_C"/>
</dbReference>
<dbReference type="Pfam" id="PF07476">
    <property type="entry name" value="MAAL_C"/>
    <property type="match status" value="1"/>
</dbReference>
<dbReference type="Pfam" id="PF05034">
    <property type="entry name" value="MAAL_N"/>
    <property type="match status" value="1"/>
</dbReference>
<comment type="pathway">
    <text evidence="3">Amino-acid degradation; L-glutamate degradation via mesaconate pathway; acetate and pyruvate from L-glutamate: step 2/4.</text>
</comment>
<dbReference type="InterPro" id="IPR029017">
    <property type="entry name" value="Enolase-like_N"/>
</dbReference>
<evidence type="ECO:0000256" key="7">
    <source>
        <dbReference type="ARBA" id="ARBA00022723"/>
    </source>
</evidence>
<dbReference type="Proteomes" id="UP000315783">
    <property type="component" value="Unassembled WGS sequence"/>
</dbReference>
<keyword evidence="8 12" id="KW-0460">Magnesium</keyword>
<reference evidence="15 16" key="1">
    <citation type="journal article" date="2019" name="Appl. Microbiol. Biotechnol.">
        <title>Genome sequence of Isaria javanica and comparative genome analysis insights into family S53 peptidase evolution in fungal entomopathogens.</title>
        <authorList>
            <person name="Lin R."/>
            <person name="Zhang X."/>
            <person name="Xin B."/>
            <person name="Zou M."/>
            <person name="Gao Y."/>
            <person name="Qin F."/>
            <person name="Hu Q."/>
            <person name="Xie B."/>
            <person name="Cheng X."/>
        </authorList>
    </citation>
    <scope>NUCLEOTIDE SEQUENCE [LARGE SCALE GENOMIC DNA]</scope>
    <source>
        <strain evidence="15 16">IJ1G</strain>
    </source>
</reference>
<dbReference type="PIRSF" id="PIRSF017107">
    <property type="entry name" value="MAL"/>
    <property type="match status" value="1"/>
</dbReference>
<dbReference type="GO" id="GO:0019553">
    <property type="term" value="P:L-glutamate catabolic process via L-citramalate"/>
    <property type="evidence" value="ECO:0007669"/>
    <property type="project" value="UniProtKB-UniPathway"/>
</dbReference>
<evidence type="ECO:0000259" key="13">
    <source>
        <dbReference type="Pfam" id="PF05034"/>
    </source>
</evidence>
<evidence type="ECO:0000256" key="12">
    <source>
        <dbReference type="PIRSR" id="PIRSR017107-4"/>
    </source>
</evidence>
<dbReference type="EC" id="4.3.1.2" evidence="6"/>
<name>A0A545WBG3_9HYPO</name>
<comment type="similarity">
    <text evidence="4">Belongs to the methylaspartate ammonia-lyase family.</text>
</comment>
<gene>
    <name evidence="15" type="ORF">IF1G_00062</name>
</gene>
<evidence type="ECO:0000256" key="5">
    <source>
        <dbReference type="ARBA" id="ARBA00011738"/>
    </source>
</evidence>
<organism evidence="15 16">
    <name type="scientific">Cordyceps javanica</name>
    <dbReference type="NCBI Taxonomy" id="43265"/>
    <lineage>
        <taxon>Eukaryota</taxon>
        <taxon>Fungi</taxon>
        <taxon>Dikarya</taxon>
        <taxon>Ascomycota</taxon>
        <taxon>Pezizomycotina</taxon>
        <taxon>Sordariomycetes</taxon>
        <taxon>Hypocreomycetidae</taxon>
        <taxon>Hypocreales</taxon>
        <taxon>Cordycipitaceae</taxon>
        <taxon>Cordyceps</taxon>
    </lineage>
</organism>
<evidence type="ECO:0000256" key="11">
    <source>
        <dbReference type="PIRSR" id="PIRSR017107-3"/>
    </source>
</evidence>
<dbReference type="PANTHER" id="PTHR48073">
    <property type="entry name" value="O-SUCCINYLBENZOATE SYNTHASE-RELATED"/>
    <property type="match status" value="1"/>
</dbReference>
<dbReference type="EMBL" id="SPUK01000001">
    <property type="protein sequence ID" value="TQW00131.1"/>
    <property type="molecule type" value="Genomic_DNA"/>
</dbReference>
<evidence type="ECO:0000256" key="4">
    <source>
        <dbReference type="ARBA" id="ARBA00009954"/>
    </source>
</evidence>
<evidence type="ECO:0000256" key="6">
    <source>
        <dbReference type="ARBA" id="ARBA00012993"/>
    </source>
</evidence>
<evidence type="ECO:0000256" key="9">
    <source>
        <dbReference type="ARBA" id="ARBA00023239"/>
    </source>
</evidence>
<keyword evidence="9 15" id="KW-0456">Lyase</keyword>
<evidence type="ECO:0000313" key="16">
    <source>
        <dbReference type="Proteomes" id="UP000315783"/>
    </source>
</evidence>
<feature type="domain" description="Methylaspartate ammonia-lyase N-terminal" evidence="13">
    <location>
        <begin position="8"/>
        <end position="166"/>
    </location>
</feature>
<comment type="caution">
    <text evidence="15">The sequence shown here is derived from an EMBL/GenBank/DDBJ whole genome shotgun (WGS) entry which is preliminary data.</text>
</comment>
<evidence type="ECO:0000256" key="1">
    <source>
        <dbReference type="ARBA" id="ARBA00000789"/>
    </source>
</evidence>
<keyword evidence="7 12" id="KW-0479">Metal-binding</keyword>
<feature type="active site" description="Proton acceptor" evidence="10">
    <location>
        <position position="334"/>
    </location>
</feature>
<keyword evidence="16" id="KW-1185">Reference proteome</keyword>
<evidence type="ECO:0000313" key="15">
    <source>
        <dbReference type="EMBL" id="TQW00131.1"/>
    </source>
</evidence>
<accession>A0A545WBG3</accession>